<dbReference type="Gene3D" id="3.40.50.410">
    <property type="entry name" value="von Willebrand factor, type A domain"/>
    <property type="match status" value="2"/>
</dbReference>
<evidence type="ECO:0000259" key="3">
    <source>
        <dbReference type="Pfam" id="PF13400"/>
    </source>
</evidence>
<comment type="caution">
    <text evidence="4">The sequence shown here is derived from an EMBL/GenBank/DDBJ whole genome shotgun (WGS) entry which is preliminary data.</text>
</comment>
<dbReference type="Proteomes" id="UP000557392">
    <property type="component" value="Unassembled WGS sequence"/>
</dbReference>
<keyword evidence="5" id="KW-1185">Reference proteome</keyword>
<accession>A0A7W6NV83</accession>
<feature type="transmembrane region" description="Helical" evidence="2">
    <location>
        <begin position="27"/>
        <end position="45"/>
    </location>
</feature>
<dbReference type="InterPro" id="IPR036465">
    <property type="entry name" value="vWFA_dom_sf"/>
</dbReference>
<evidence type="ECO:0000256" key="2">
    <source>
        <dbReference type="SAM" id="Phobius"/>
    </source>
</evidence>
<organism evidence="4 5">
    <name type="scientific">Sphingomonas kyeonggiensis</name>
    <dbReference type="NCBI Taxonomy" id="1268553"/>
    <lineage>
        <taxon>Bacteria</taxon>
        <taxon>Pseudomonadati</taxon>
        <taxon>Pseudomonadota</taxon>
        <taxon>Alphaproteobacteria</taxon>
        <taxon>Sphingomonadales</taxon>
        <taxon>Sphingomonadaceae</taxon>
        <taxon>Sphingomonas</taxon>
    </lineage>
</organism>
<dbReference type="Pfam" id="PF13400">
    <property type="entry name" value="Tad"/>
    <property type="match status" value="1"/>
</dbReference>
<evidence type="ECO:0000256" key="1">
    <source>
        <dbReference type="SAM" id="MobiDB-lite"/>
    </source>
</evidence>
<keyword evidence="2" id="KW-1133">Transmembrane helix</keyword>
<gene>
    <name evidence="4" type="ORF">GGR46_001337</name>
</gene>
<feature type="compositionally biased region" description="Polar residues" evidence="1">
    <location>
        <begin position="335"/>
        <end position="344"/>
    </location>
</feature>
<protein>
    <submittedName>
        <fullName evidence="4">Flp pilus assembly protein TadG</fullName>
    </submittedName>
</protein>
<dbReference type="SUPFAM" id="SSF53300">
    <property type="entry name" value="vWA-like"/>
    <property type="match status" value="1"/>
</dbReference>
<evidence type="ECO:0000313" key="5">
    <source>
        <dbReference type="Proteomes" id="UP000557392"/>
    </source>
</evidence>
<dbReference type="RefSeq" id="WP_183995745.1">
    <property type="nucleotide sequence ID" value="NZ_JACIEH010000001.1"/>
</dbReference>
<feature type="domain" description="Putative Flp pilus-assembly TadG-like N-terminal" evidence="3">
    <location>
        <begin position="28"/>
        <end position="68"/>
    </location>
</feature>
<sequence>MSDGRGTVAITRAFMGRLARDTRANTLALMTMALIPLAGMVGGGIDISRMYIVKTRLQHACDAGALAGRKTMGGGTWAQQVGSDPNFPETTAKRYFDANYNKDAYGVTSVNKAFSESAGKVSGSAQAVLPMTIMRIFGKTTETLSVTCDAEMRLPNTDVMFVLDTTGSMNYCPNGSSSCNGNTSSRIGQLRIAVKCFYQIVARLDIADTDCDGNEPSGGTGDQVQIRFGFVPYSTDVNVGKLLPNDYIANRWTYQTRTANLAVPPKKVETRWESYGGGSITKDECLKFMKNEAFGSFAATPVNSGGPAPTPTIESTFPHDGTASDGGSNGEWGWTSGSNSTESWGNAPDRSASGSDNKKSCRRVKTTTTTYYQEKFASWTYNSTEVDVSALKAGGSNWNGSFTAMVGDTAAGNDVTPATINWSGCIEERQTDPATSYSPIPSAAKDLDIDTVPYDDDTRWGPALPQLIFTRSSTRGSNYNATSWSNANTSGWNTNSETTPNDYNNSATFFCPTEARKLQAWTSATLFQDYVNSLTPSGNTYHDIGMIWGARLMSPTGIFKSENAYTSKGGEIERHMIFMTDGDTNANNYDYAAYGIPFFDHRQTDENPTKDQLDEQVNLRFLAICDWVQRKNITLWVINFGEGQSQETKDRLNKCATPGRYFDATDGPALQQTFKKIADQISQLRLTK</sequence>
<keyword evidence="2" id="KW-0812">Transmembrane</keyword>
<evidence type="ECO:0000313" key="4">
    <source>
        <dbReference type="EMBL" id="MBB4097804.1"/>
    </source>
</evidence>
<dbReference type="EMBL" id="JACIEH010000001">
    <property type="protein sequence ID" value="MBB4097804.1"/>
    <property type="molecule type" value="Genomic_DNA"/>
</dbReference>
<name>A0A7W6NV83_9SPHN</name>
<proteinExistence type="predicted"/>
<dbReference type="AlphaFoldDB" id="A0A7W6NV83"/>
<keyword evidence="2" id="KW-0472">Membrane</keyword>
<reference evidence="4 5" key="1">
    <citation type="submission" date="2020-08" db="EMBL/GenBank/DDBJ databases">
        <title>Genomic Encyclopedia of Type Strains, Phase IV (KMG-IV): sequencing the most valuable type-strain genomes for metagenomic binning, comparative biology and taxonomic classification.</title>
        <authorList>
            <person name="Goeker M."/>
        </authorList>
    </citation>
    <scope>NUCLEOTIDE SEQUENCE [LARGE SCALE GENOMIC DNA]</scope>
    <source>
        <strain evidence="4 5">DSM 101806</strain>
    </source>
</reference>
<feature type="region of interest" description="Disordered" evidence="1">
    <location>
        <begin position="301"/>
        <end position="360"/>
    </location>
</feature>
<dbReference type="InterPro" id="IPR028087">
    <property type="entry name" value="Tad_N"/>
</dbReference>